<evidence type="ECO:0000256" key="1">
    <source>
        <dbReference type="ARBA" id="ARBA00001946"/>
    </source>
</evidence>
<protein>
    <recommendedName>
        <fullName evidence="12">ATP-dependent 6-phosphofructokinase</fullName>
        <shortName evidence="12">ATP-PFK</shortName>
        <shortName evidence="12">Phosphofructokinase</shortName>
        <ecNumber evidence="12">2.7.1.11</ecNumber>
    </recommendedName>
    <alternativeName>
        <fullName evidence="12">Phosphohexokinase</fullName>
    </alternativeName>
</protein>
<dbReference type="Gene3D" id="3.40.50.450">
    <property type="match status" value="1"/>
</dbReference>
<comment type="subcellular location">
    <subcellularLocation>
        <location evidence="12">Cytoplasm</location>
    </subcellularLocation>
</comment>
<dbReference type="EC" id="2.7.1.11" evidence="12"/>
<dbReference type="InterPro" id="IPR050929">
    <property type="entry name" value="PFKA"/>
</dbReference>
<keyword evidence="5 12" id="KW-0479">Metal-binding</keyword>
<feature type="binding site" evidence="12">
    <location>
        <position position="271"/>
    </location>
    <ligand>
        <name>Mg(2+)</name>
        <dbReference type="ChEBI" id="CHEBI:18420"/>
        <note>catalytic</note>
    </ligand>
</feature>
<feature type="site" description="Important for substrate specificity; cannot use PPi as phosphoryl donor" evidence="12">
    <location>
        <position position="272"/>
    </location>
</feature>
<sequence length="529" mass="57964">MAFAAPSSGVDLVNLRQHGIRLHASYGIANSSYVRMRMIKRVIRAESQITSSEPPAMKPEIDFSDPDWKKHYQEDFDRRFNLPHLRDILDIKPRPTTFSLKSRIPLGDDNGAASDMWNGYVNDDDRALLKVIKFASPTSAGAECIDPDCSWVEQWVHRAGPRKKIYYEPREVKAGIVTCGGLCPGLNDVIRQIVLTLEKYGVKNIVGIPYGYRGFSDEGLSEVPLSRQVVQNINLAGGSFLGVSRGGPHTSGIVDSIQAKRIDMLFILGGDGTHAGALAIHNECRKRKLKVSIVGVPKTIDNDILLMDKTFGFDSAVEEAQRVINSAYVEARSAYHGIGLVKLMGRSSGFIAMHASLSSGQIDICLIPEVPFNLEGPNGVLRHLEHLIKTKGNAVVCVAEGAGQEYLQKSNTTDASGNVVLSDIGVHLQQQIKRHFKNIGVPADLKYIDPTYMIRAIRANASDAIVCTVLGQNAVHGAFAGFSGITTGICNTHYVYFPITEVIASTRHVDPNSRMWHRCLTSTGQPDFV</sequence>
<feature type="binding site" evidence="12">
    <location>
        <begin position="452"/>
        <end position="455"/>
    </location>
    <ligand>
        <name>substrate</name>
    </ligand>
</feature>
<comment type="function">
    <text evidence="2 12">Catalyzes the phosphorylation of D-fructose 6-phosphate to fructose 1,6-bisphosphate by ATP, the first committing step of glycolysis.</text>
</comment>
<feature type="domain" description="Phosphofructokinase" evidence="13">
    <location>
        <begin position="174"/>
        <end position="476"/>
    </location>
</feature>
<keyword evidence="6 12" id="KW-0547">Nucleotide-binding</keyword>
<evidence type="ECO:0000256" key="11">
    <source>
        <dbReference type="ARBA" id="ARBA00048070"/>
    </source>
</evidence>
<evidence type="ECO:0000259" key="13">
    <source>
        <dbReference type="Pfam" id="PF00365"/>
    </source>
</evidence>
<dbReference type="GO" id="GO:0005737">
    <property type="term" value="C:cytoplasm"/>
    <property type="evidence" value="ECO:0007669"/>
    <property type="project" value="UniProtKB-SubCell"/>
</dbReference>
<keyword evidence="3 12" id="KW-0021">Allosteric enzyme</keyword>
<dbReference type="GO" id="GO:0046872">
    <property type="term" value="F:metal ion binding"/>
    <property type="evidence" value="ECO:0007669"/>
    <property type="project" value="UniProtKB-KW"/>
</dbReference>
<comment type="subunit">
    <text evidence="12">Homotetramer.</text>
</comment>
<dbReference type="Pfam" id="PF00365">
    <property type="entry name" value="PFK"/>
    <property type="match status" value="1"/>
</dbReference>
<dbReference type="Proteomes" id="UP001327560">
    <property type="component" value="Chromosome 4"/>
</dbReference>
<feature type="binding site" evidence="12">
    <location>
        <begin position="245"/>
        <end position="246"/>
    </location>
    <ligand>
        <name>ATP</name>
        <dbReference type="ChEBI" id="CHEBI:30616"/>
    </ligand>
</feature>
<dbReference type="FunFam" id="3.40.50.450:FF:000002">
    <property type="entry name" value="ATP-dependent 6-phosphofructokinase"/>
    <property type="match status" value="1"/>
</dbReference>
<name>A0AAQ3K7Y7_9LILI</name>
<dbReference type="HAMAP" id="MF_01981">
    <property type="entry name" value="Phosphofructokinase_II_X"/>
    <property type="match status" value="1"/>
</dbReference>
<dbReference type="GO" id="GO:0005524">
    <property type="term" value="F:ATP binding"/>
    <property type="evidence" value="ECO:0007669"/>
    <property type="project" value="UniProtKB-KW"/>
</dbReference>
<dbReference type="InterPro" id="IPR000023">
    <property type="entry name" value="Phosphofructokinase_dom"/>
</dbReference>
<dbReference type="InterPro" id="IPR035966">
    <property type="entry name" value="PKF_sf"/>
</dbReference>
<dbReference type="GO" id="GO:0003872">
    <property type="term" value="F:6-phosphofructokinase activity"/>
    <property type="evidence" value="ECO:0007669"/>
    <property type="project" value="UniProtKB-UniRule"/>
</dbReference>
<feature type="binding site" evidence="12">
    <location>
        <position position="400"/>
    </location>
    <ligand>
        <name>substrate</name>
    </ligand>
</feature>
<reference evidence="14 15" key="1">
    <citation type="submission" date="2023-10" db="EMBL/GenBank/DDBJ databases">
        <title>Chromosome-scale genome assembly provides insights into flower coloration mechanisms of Canna indica.</title>
        <authorList>
            <person name="Li C."/>
        </authorList>
    </citation>
    <scope>NUCLEOTIDE SEQUENCE [LARGE SCALE GENOMIC DNA]</scope>
    <source>
        <tissue evidence="14">Flower</tissue>
    </source>
</reference>
<keyword evidence="7 12" id="KW-0418">Kinase</keyword>
<dbReference type="PRINTS" id="PR00476">
    <property type="entry name" value="PHFRCTKINASE"/>
</dbReference>
<comment type="activity regulation">
    <text evidence="12">Allosterically activated by AMP.</text>
</comment>
<dbReference type="SUPFAM" id="SSF53784">
    <property type="entry name" value="Phosphofructokinase"/>
    <property type="match status" value="1"/>
</dbReference>
<keyword evidence="15" id="KW-1185">Reference proteome</keyword>
<gene>
    <name evidence="12" type="primary">PFK</name>
    <name evidence="14" type="ORF">Cni_G12503</name>
</gene>
<evidence type="ECO:0000256" key="10">
    <source>
        <dbReference type="ARBA" id="ARBA00023152"/>
    </source>
</evidence>
<comment type="cofactor">
    <cofactor evidence="1 12">
        <name>Mg(2+)</name>
        <dbReference type="ChEBI" id="CHEBI:18420"/>
    </cofactor>
</comment>
<evidence type="ECO:0000256" key="12">
    <source>
        <dbReference type="HAMAP-Rule" id="MF_03186"/>
    </source>
</evidence>
<proteinExistence type="inferred from homology"/>
<dbReference type="AlphaFoldDB" id="A0AAQ3K7Y7"/>
<feature type="binding site" evidence="12">
    <location>
        <begin position="344"/>
        <end position="346"/>
    </location>
    <ligand>
        <name>substrate</name>
    </ligand>
</feature>
<evidence type="ECO:0000313" key="14">
    <source>
        <dbReference type="EMBL" id="WOL03783.1"/>
    </source>
</evidence>
<organism evidence="14 15">
    <name type="scientific">Canna indica</name>
    <name type="common">Indian-shot</name>
    <dbReference type="NCBI Taxonomy" id="4628"/>
    <lineage>
        <taxon>Eukaryota</taxon>
        <taxon>Viridiplantae</taxon>
        <taxon>Streptophyta</taxon>
        <taxon>Embryophyta</taxon>
        <taxon>Tracheophyta</taxon>
        <taxon>Spermatophyta</taxon>
        <taxon>Magnoliopsida</taxon>
        <taxon>Liliopsida</taxon>
        <taxon>Zingiberales</taxon>
        <taxon>Cannaceae</taxon>
        <taxon>Canna</taxon>
    </lineage>
</organism>
<evidence type="ECO:0000256" key="2">
    <source>
        <dbReference type="ARBA" id="ARBA00002659"/>
    </source>
</evidence>
<dbReference type="NCBIfam" id="NF005301">
    <property type="entry name" value="PRK06830.1"/>
    <property type="match status" value="1"/>
</dbReference>
<feature type="binding site" evidence="12">
    <location>
        <begin position="270"/>
        <end position="273"/>
    </location>
    <ligand>
        <name>ATP</name>
        <dbReference type="ChEBI" id="CHEBI:30616"/>
    </ligand>
</feature>
<dbReference type="GO" id="GO:0006002">
    <property type="term" value="P:fructose 6-phosphate metabolic process"/>
    <property type="evidence" value="ECO:0007669"/>
    <property type="project" value="InterPro"/>
</dbReference>
<evidence type="ECO:0000256" key="9">
    <source>
        <dbReference type="ARBA" id="ARBA00022842"/>
    </source>
</evidence>
<comment type="pathway">
    <text evidence="12">Carbohydrate degradation; glycolysis; D-glyceraldehyde 3-phosphate and glycerone phosphate from D-glucose: step 3/4.</text>
</comment>
<evidence type="ECO:0000256" key="4">
    <source>
        <dbReference type="ARBA" id="ARBA00022679"/>
    </source>
</evidence>
<feature type="binding site" evidence="12">
    <location>
        <position position="181"/>
    </location>
    <ligand>
        <name>ATP</name>
        <dbReference type="ChEBI" id="CHEBI:30616"/>
    </ligand>
</feature>
<evidence type="ECO:0000256" key="7">
    <source>
        <dbReference type="ARBA" id="ARBA00022777"/>
    </source>
</evidence>
<evidence type="ECO:0000256" key="6">
    <source>
        <dbReference type="ARBA" id="ARBA00022741"/>
    </source>
</evidence>
<keyword evidence="8 12" id="KW-0067">ATP-binding</keyword>
<keyword evidence="12" id="KW-0963">Cytoplasm</keyword>
<dbReference type="InterPro" id="IPR012004">
    <property type="entry name" value="PyroP-dep_PFK_TP0108"/>
</dbReference>
<dbReference type="EMBL" id="CP136893">
    <property type="protein sequence ID" value="WOL03783.1"/>
    <property type="molecule type" value="Genomic_DNA"/>
</dbReference>
<keyword evidence="4 12" id="KW-0808">Transferase</keyword>
<dbReference type="PANTHER" id="PTHR45770">
    <property type="entry name" value="ATP-DEPENDENT 6-PHOSPHOFRUCTOKINASE 1"/>
    <property type="match status" value="1"/>
</dbReference>
<keyword evidence="10 12" id="KW-0324">Glycolysis</keyword>
<evidence type="ECO:0000256" key="8">
    <source>
        <dbReference type="ARBA" id="ARBA00022840"/>
    </source>
</evidence>
<dbReference type="InterPro" id="IPR022953">
    <property type="entry name" value="ATP_PFK"/>
</dbReference>
<feature type="binding site" evidence="12">
    <location>
        <begin position="299"/>
        <end position="301"/>
    </location>
    <ligand>
        <name>substrate</name>
    </ligand>
</feature>
<evidence type="ECO:0000313" key="15">
    <source>
        <dbReference type="Proteomes" id="UP001327560"/>
    </source>
</evidence>
<feature type="active site" description="Proton acceptor" evidence="12">
    <location>
        <position position="301"/>
    </location>
</feature>
<comment type="similarity">
    <text evidence="12">Belongs to the phosphofructokinase type A (PFKA) family. PPi-dependent PFK group II subfamily. Atypical ATP-dependent clade 'X' sub-subfamily.</text>
</comment>
<accession>A0AAQ3K7Y7</accession>
<keyword evidence="9 12" id="KW-0460">Magnesium</keyword>
<evidence type="ECO:0000256" key="3">
    <source>
        <dbReference type="ARBA" id="ARBA00022533"/>
    </source>
</evidence>
<comment type="catalytic activity">
    <reaction evidence="11 12">
        <text>beta-D-fructose 6-phosphate + ATP = beta-D-fructose 1,6-bisphosphate + ADP + H(+)</text>
        <dbReference type="Rhea" id="RHEA:16109"/>
        <dbReference type="ChEBI" id="CHEBI:15378"/>
        <dbReference type="ChEBI" id="CHEBI:30616"/>
        <dbReference type="ChEBI" id="CHEBI:32966"/>
        <dbReference type="ChEBI" id="CHEBI:57634"/>
        <dbReference type="ChEBI" id="CHEBI:456216"/>
        <dbReference type="EC" id="2.7.1.11"/>
    </reaction>
</comment>
<evidence type="ECO:0000256" key="5">
    <source>
        <dbReference type="ARBA" id="ARBA00022723"/>
    </source>
</evidence>